<dbReference type="CDD" id="cd02440">
    <property type="entry name" value="AdoMet_MTases"/>
    <property type="match status" value="1"/>
</dbReference>
<evidence type="ECO:0000259" key="1">
    <source>
        <dbReference type="Pfam" id="PF08241"/>
    </source>
</evidence>
<feature type="domain" description="Methyltransferase type 11" evidence="1">
    <location>
        <begin position="71"/>
        <end position="164"/>
    </location>
</feature>
<evidence type="ECO:0000313" key="2">
    <source>
        <dbReference type="EMBL" id="SVB19687.1"/>
    </source>
</evidence>
<name>A0A382C2M6_9ZZZZ</name>
<dbReference type="AlphaFoldDB" id="A0A382C2M6"/>
<protein>
    <recommendedName>
        <fullName evidence="1">Methyltransferase type 11 domain-containing protein</fullName>
    </recommendedName>
</protein>
<dbReference type="Pfam" id="PF08241">
    <property type="entry name" value="Methyltransf_11"/>
    <property type="match status" value="1"/>
</dbReference>
<dbReference type="Gene3D" id="3.40.50.150">
    <property type="entry name" value="Vaccinia Virus protein VP39"/>
    <property type="match status" value="1"/>
</dbReference>
<accession>A0A382C2M6</accession>
<dbReference type="InterPro" id="IPR013216">
    <property type="entry name" value="Methyltransf_11"/>
</dbReference>
<reference evidence="2" key="1">
    <citation type="submission" date="2018-05" db="EMBL/GenBank/DDBJ databases">
        <authorList>
            <person name="Lanie J.A."/>
            <person name="Ng W.-L."/>
            <person name="Kazmierczak K.M."/>
            <person name="Andrzejewski T.M."/>
            <person name="Davidsen T.M."/>
            <person name="Wayne K.J."/>
            <person name="Tettelin H."/>
            <person name="Glass J.I."/>
            <person name="Rusch D."/>
            <person name="Podicherti R."/>
            <person name="Tsui H.-C.T."/>
            <person name="Winkler M.E."/>
        </authorList>
    </citation>
    <scope>NUCLEOTIDE SEQUENCE</scope>
</reference>
<dbReference type="PANTHER" id="PTHR42912">
    <property type="entry name" value="METHYLTRANSFERASE"/>
    <property type="match status" value="1"/>
</dbReference>
<dbReference type="GO" id="GO:0008757">
    <property type="term" value="F:S-adenosylmethionine-dependent methyltransferase activity"/>
    <property type="evidence" value="ECO:0007669"/>
    <property type="project" value="InterPro"/>
</dbReference>
<dbReference type="InterPro" id="IPR029063">
    <property type="entry name" value="SAM-dependent_MTases_sf"/>
</dbReference>
<dbReference type="SUPFAM" id="SSF53335">
    <property type="entry name" value="S-adenosyl-L-methionine-dependent methyltransferases"/>
    <property type="match status" value="1"/>
</dbReference>
<sequence>MAWESEGGDDAARARELAIAKHDREASEFEEEYRTLTEDGYLATAFLLGREKIDRIVYRELSRHDRSAKVLDVGCGTGSQVAEIRKLGFVVSGLEPAVEMRRLAIATNPGVDIRDGSITALPYDDGTFDVVLALEVLRYLPAVDNEAAWREMLRVLRPGGTIVVTMVNRWAIDGYWLYERLQVRRASRGSTAVRAHCEFVTPGQVRRNLVRLGAGSVAIHGRLLLPLRWVYKVSRSLGRVVARILNPVDDLLCRIPGTAGLTGHLVVVVRP</sequence>
<organism evidence="2">
    <name type="scientific">marine metagenome</name>
    <dbReference type="NCBI Taxonomy" id="408172"/>
    <lineage>
        <taxon>unclassified sequences</taxon>
        <taxon>metagenomes</taxon>
        <taxon>ecological metagenomes</taxon>
    </lineage>
</organism>
<proteinExistence type="predicted"/>
<gene>
    <name evidence="2" type="ORF">METZ01_LOCUS172541</name>
</gene>
<dbReference type="InterPro" id="IPR050508">
    <property type="entry name" value="Methyltransf_Superfamily"/>
</dbReference>
<dbReference type="EMBL" id="UINC01032283">
    <property type="protein sequence ID" value="SVB19687.1"/>
    <property type="molecule type" value="Genomic_DNA"/>
</dbReference>